<comment type="caution">
    <text evidence="10">The sequence shown here is derived from an EMBL/GenBank/DDBJ whole genome shotgun (WGS) entry which is preliminary data.</text>
</comment>
<proteinExistence type="inferred from homology"/>
<dbReference type="AlphaFoldDB" id="A0A8J5MY20"/>
<dbReference type="PANTHER" id="PTHR23334:SF69">
    <property type="entry name" value="CCAAT_ENHANCER-BINDING PROTEIN GAMMA"/>
    <property type="match status" value="1"/>
</dbReference>
<evidence type="ECO:0000256" key="7">
    <source>
        <dbReference type="SAM" id="Coils"/>
    </source>
</evidence>
<evidence type="ECO:0000256" key="3">
    <source>
        <dbReference type="ARBA" id="ARBA00023015"/>
    </source>
</evidence>
<dbReference type="Gene3D" id="1.20.5.170">
    <property type="match status" value="1"/>
</dbReference>
<evidence type="ECO:0000313" key="10">
    <source>
        <dbReference type="EMBL" id="KAG7168635.1"/>
    </source>
</evidence>
<evidence type="ECO:0000256" key="1">
    <source>
        <dbReference type="ARBA" id="ARBA00004123"/>
    </source>
</evidence>
<dbReference type="InterPro" id="IPR046347">
    <property type="entry name" value="bZIP_sf"/>
</dbReference>
<feature type="domain" description="BZIP" evidence="9">
    <location>
        <begin position="45"/>
        <end position="108"/>
    </location>
</feature>
<organism evidence="10 11">
    <name type="scientific">Homarus americanus</name>
    <name type="common">American lobster</name>
    <dbReference type="NCBI Taxonomy" id="6706"/>
    <lineage>
        <taxon>Eukaryota</taxon>
        <taxon>Metazoa</taxon>
        <taxon>Ecdysozoa</taxon>
        <taxon>Arthropoda</taxon>
        <taxon>Crustacea</taxon>
        <taxon>Multicrustacea</taxon>
        <taxon>Malacostraca</taxon>
        <taxon>Eumalacostraca</taxon>
        <taxon>Eucarida</taxon>
        <taxon>Decapoda</taxon>
        <taxon>Pleocyemata</taxon>
        <taxon>Astacidea</taxon>
        <taxon>Nephropoidea</taxon>
        <taxon>Nephropidae</taxon>
        <taxon>Homarus</taxon>
    </lineage>
</organism>
<dbReference type="InterPro" id="IPR031106">
    <property type="entry name" value="C/EBP"/>
</dbReference>
<protein>
    <submittedName>
        <fullName evidence="10">CCAAT/enhancer-binding protein gamma-like</fullName>
    </submittedName>
</protein>
<keyword evidence="7" id="KW-0175">Coiled coil</keyword>
<comment type="similarity">
    <text evidence="2">Belongs to the bZIP family. C/EBP subfamily.</text>
</comment>
<gene>
    <name evidence="10" type="primary">Cebpg-L</name>
    <name evidence="10" type="ORF">Hamer_G022903</name>
</gene>
<dbReference type="EMBL" id="JAHLQT010019830">
    <property type="protein sequence ID" value="KAG7168635.1"/>
    <property type="molecule type" value="Genomic_DNA"/>
</dbReference>
<dbReference type="GO" id="GO:0000978">
    <property type="term" value="F:RNA polymerase II cis-regulatory region sequence-specific DNA binding"/>
    <property type="evidence" value="ECO:0007669"/>
    <property type="project" value="TreeGrafter"/>
</dbReference>
<accession>A0A8J5MY20</accession>
<dbReference type="CDD" id="cd14713">
    <property type="entry name" value="bZIP_CEBPG"/>
    <property type="match status" value="1"/>
</dbReference>
<dbReference type="GO" id="GO:0000981">
    <property type="term" value="F:DNA-binding transcription factor activity, RNA polymerase II-specific"/>
    <property type="evidence" value="ECO:0007669"/>
    <property type="project" value="TreeGrafter"/>
</dbReference>
<evidence type="ECO:0000256" key="2">
    <source>
        <dbReference type="ARBA" id="ARBA00006951"/>
    </source>
</evidence>
<feature type="coiled-coil region" evidence="7">
    <location>
        <begin position="70"/>
        <end position="104"/>
    </location>
</feature>
<evidence type="ECO:0000256" key="5">
    <source>
        <dbReference type="ARBA" id="ARBA00023163"/>
    </source>
</evidence>
<dbReference type="GO" id="GO:0006351">
    <property type="term" value="P:DNA-templated transcription"/>
    <property type="evidence" value="ECO:0007669"/>
    <property type="project" value="InterPro"/>
</dbReference>
<evidence type="ECO:0000256" key="8">
    <source>
        <dbReference type="SAM" id="MobiDB-lite"/>
    </source>
</evidence>
<evidence type="ECO:0000256" key="4">
    <source>
        <dbReference type="ARBA" id="ARBA00023125"/>
    </source>
</evidence>
<dbReference type="GO" id="GO:0005634">
    <property type="term" value="C:nucleus"/>
    <property type="evidence" value="ECO:0007669"/>
    <property type="project" value="UniProtKB-SubCell"/>
</dbReference>
<feature type="compositionally biased region" description="Low complexity" evidence="8">
    <location>
        <begin position="16"/>
        <end position="38"/>
    </location>
</feature>
<dbReference type="SUPFAM" id="SSF57959">
    <property type="entry name" value="Leucine zipper domain"/>
    <property type="match status" value="1"/>
</dbReference>
<dbReference type="Proteomes" id="UP000747542">
    <property type="component" value="Unassembled WGS sequence"/>
</dbReference>
<dbReference type="PROSITE" id="PS50217">
    <property type="entry name" value="BZIP"/>
    <property type="match status" value="1"/>
</dbReference>
<keyword evidence="5" id="KW-0804">Transcription</keyword>
<keyword evidence="11" id="KW-1185">Reference proteome</keyword>
<dbReference type="InterPro" id="IPR004827">
    <property type="entry name" value="bZIP"/>
</dbReference>
<keyword evidence="3" id="KW-0805">Transcription regulation</keyword>
<keyword evidence="6" id="KW-0539">Nucleus</keyword>
<evidence type="ECO:0000256" key="6">
    <source>
        <dbReference type="ARBA" id="ARBA00023242"/>
    </source>
</evidence>
<dbReference type="SMART" id="SM00338">
    <property type="entry name" value="BRLZ"/>
    <property type="match status" value="1"/>
</dbReference>
<dbReference type="PANTHER" id="PTHR23334">
    <property type="entry name" value="CCAAT/ENHANCER BINDING PROTEIN"/>
    <property type="match status" value="1"/>
</dbReference>
<comment type="subcellular location">
    <subcellularLocation>
        <location evidence="1">Nucleus</location>
    </subcellularLocation>
</comment>
<dbReference type="Pfam" id="PF07716">
    <property type="entry name" value="bZIP_2"/>
    <property type="match status" value="1"/>
</dbReference>
<keyword evidence="4" id="KW-0238">DNA-binding</keyword>
<reference evidence="10" key="1">
    <citation type="journal article" date="2021" name="Sci. Adv.">
        <title>The American lobster genome reveals insights on longevity, neural, and immune adaptations.</title>
        <authorList>
            <person name="Polinski J.M."/>
            <person name="Zimin A.V."/>
            <person name="Clark K.F."/>
            <person name="Kohn A.B."/>
            <person name="Sadowski N."/>
            <person name="Timp W."/>
            <person name="Ptitsyn A."/>
            <person name="Khanna P."/>
            <person name="Romanova D.Y."/>
            <person name="Williams P."/>
            <person name="Greenwood S.J."/>
            <person name="Moroz L.L."/>
            <person name="Walt D.R."/>
            <person name="Bodnar A.G."/>
        </authorList>
    </citation>
    <scope>NUCLEOTIDE SEQUENCE</scope>
    <source>
        <strain evidence="10">GMGI-L3</strain>
    </source>
</reference>
<evidence type="ECO:0000259" key="9">
    <source>
        <dbReference type="PROSITE" id="PS50217"/>
    </source>
</evidence>
<feature type="region of interest" description="Disordered" evidence="8">
    <location>
        <begin position="1"/>
        <end position="70"/>
    </location>
</feature>
<name>A0A8J5MY20_HOMAM</name>
<evidence type="ECO:0000313" key="11">
    <source>
        <dbReference type="Proteomes" id="UP000747542"/>
    </source>
</evidence>
<sequence length="157" mass="17126">MNSISSETGVEMAPKVEGVSSESGDDSSGGSSSGTSGSRRPVKNTEEYRKRRDRNNQAVKKSRLKTKMKTQQMIDRVTQLSTENEELEENIKILNKELGILKDLFVAHAGNAHGVQLNEAALAKMLCEEPELDEGVSLLMSFSQGSPPRTGTNESLK</sequence>